<reference evidence="4 5" key="1">
    <citation type="journal article" date="2019" name="Sci. Rep.">
        <title>Comparative genomics of chytrid fungi reveal insights into the obligate biotrophic and pathogenic lifestyle of Synchytrium endobioticum.</title>
        <authorList>
            <person name="van de Vossenberg B.T.L.H."/>
            <person name="Warris S."/>
            <person name="Nguyen H.D.T."/>
            <person name="van Gent-Pelzer M.P.E."/>
            <person name="Joly D.L."/>
            <person name="van de Geest H.C."/>
            <person name="Bonants P.J.M."/>
            <person name="Smith D.S."/>
            <person name="Levesque C.A."/>
            <person name="van der Lee T.A.J."/>
        </authorList>
    </citation>
    <scope>NUCLEOTIDE SEQUENCE [LARGE SCALE GENOMIC DNA]</scope>
    <source>
        <strain evidence="4 5">CBS 675.73</strain>
    </source>
</reference>
<dbReference type="SMART" id="SM00343">
    <property type="entry name" value="ZnF_C2HC"/>
    <property type="match status" value="1"/>
</dbReference>
<keyword evidence="5" id="KW-1185">Reference proteome</keyword>
<dbReference type="PROSITE" id="PS50158">
    <property type="entry name" value="ZF_CCHC"/>
    <property type="match status" value="1"/>
</dbReference>
<evidence type="ECO:0000259" key="3">
    <source>
        <dbReference type="PROSITE" id="PS50158"/>
    </source>
</evidence>
<evidence type="ECO:0000313" key="5">
    <source>
        <dbReference type="Proteomes" id="UP000320333"/>
    </source>
</evidence>
<evidence type="ECO:0000256" key="1">
    <source>
        <dbReference type="PROSITE-ProRule" id="PRU00047"/>
    </source>
</evidence>
<comment type="caution">
    <text evidence="4">The sequence shown here is derived from an EMBL/GenBank/DDBJ whole genome shotgun (WGS) entry which is preliminary data.</text>
</comment>
<dbReference type="AlphaFoldDB" id="A0A507CTI5"/>
<evidence type="ECO:0000313" key="4">
    <source>
        <dbReference type="EMBL" id="TPX42408.1"/>
    </source>
</evidence>
<feature type="region of interest" description="Disordered" evidence="2">
    <location>
        <begin position="67"/>
        <end position="103"/>
    </location>
</feature>
<dbReference type="OrthoDB" id="10620140at2759"/>
<feature type="region of interest" description="Disordered" evidence="2">
    <location>
        <begin position="280"/>
        <end position="301"/>
    </location>
</feature>
<accession>A0A507CTI5</accession>
<organism evidence="4 5">
    <name type="scientific">Chytriomyces confervae</name>
    <dbReference type="NCBI Taxonomy" id="246404"/>
    <lineage>
        <taxon>Eukaryota</taxon>
        <taxon>Fungi</taxon>
        <taxon>Fungi incertae sedis</taxon>
        <taxon>Chytridiomycota</taxon>
        <taxon>Chytridiomycota incertae sedis</taxon>
        <taxon>Chytridiomycetes</taxon>
        <taxon>Chytridiales</taxon>
        <taxon>Chytriomycetaceae</taxon>
        <taxon>Chytriomyces</taxon>
    </lineage>
</organism>
<keyword evidence="1" id="KW-0863">Zinc-finger</keyword>
<name>A0A507CTI5_9FUNG</name>
<dbReference type="EMBL" id="QEAP01001642">
    <property type="protein sequence ID" value="TPX42408.1"/>
    <property type="molecule type" value="Genomic_DNA"/>
</dbReference>
<keyword evidence="1" id="KW-0479">Metal-binding</keyword>
<feature type="domain" description="CCHC-type" evidence="3">
    <location>
        <begin position="325"/>
        <end position="339"/>
    </location>
</feature>
<feature type="compositionally biased region" description="Basic residues" evidence="2">
    <location>
        <begin position="284"/>
        <end position="298"/>
    </location>
</feature>
<proteinExistence type="predicted"/>
<dbReference type="GO" id="GO:0003676">
    <property type="term" value="F:nucleic acid binding"/>
    <property type="evidence" value="ECO:0007669"/>
    <property type="project" value="InterPro"/>
</dbReference>
<dbReference type="InterPro" id="IPR001878">
    <property type="entry name" value="Znf_CCHC"/>
</dbReference>
<dbReference type="Proteomes" id="UP000320333">
    <property type="component" value="Unassembled WGS sequence"/>
</dbReference>
<feature type="compositionally biased region" description="Acidic residues" evidence="2">
    <location>
        <begin position="67"/>
        <end position="77"/>
    </location>
</feature>
<keyword evidence="1" id="KW-0862">Zinc</keyword>
<evidence type="ECO:0000256" key="2">
    <source>
        <dbReference type="SAM" id="MobiDB-lite"/>
    </source>
</evidence>
<dbReference type="GO" id="GO:0008270">
    <property type="term" value="F:zinc ion binding"/>
    <property type="evidence" value="ECO:0007669"/>
    <property type="project" value="UniProtKB-KW"/>
</dbReference>
<sequence length="368" mass="41619">MSVERSDNKRTLLNDTNYPVWKQLTLAAIGKGNARTLSLEFTPFVNRFLRPVPPTRWAQGLILAEEFQDEEDSDSSSDSDSASNEENSEMEHETKTRNPQMTYTKYERAEKIWQSYQKQAKDDKDAIKYTLNAIYGGLSKSMQAQYAFHDTPASLWEELKQTKDPSNRQMDTSAADTYCALKIQENQSVPDYIKRIREVEDACTAAGETLHLGLKAQLKVRYCLDFCFAQTVMVLRALRHTNVIDAEKLMIDLWDGYKAALELNNPADSKTKTTANVTISNPDRKHKHENKKGGKGKKSNAYSGKNTKCDKCPGSHNPEYDCNACWRCGSNSHLSKNCPTKSKHGGDHQLLKQQQLDCCSHGLNQCQT</sequence>
<protein>
    <recommendedName>
        <fullName evidence="3">CCHC-type domain-containing protein</fullName>
    </recommendedName>
</protein>
<gene>
    <name evidence="4" type="ORF">CcCBS67573_g10514</name>
</gene>